<organism evidence="3 4">
    <name type="scientific">Geomonas diazotrophica</name>
    <dbReference type="NCBI Taxonomy" id="2843197"/>
    <lineage>
        <taxon>Bacteria</taxon>
        <taxon>Pseudomonadati</taxon>
        <taxon>Thermodesulfobacteriota</taxon>
        <taxon>Desulfuromonadia</taxon>
        <taxon>Geobacterales</taxon>
        <taxon>Geobacteraceae</taxon>
        <taxon>Geomonas</taxon>
    </lineage>
</organism>
<feature type="chain" id="PRO_5045266078" evidence="1">
    <location>
        <begin position="23"/>
        <end position="1116"/>
    </location>
</feature>
<dbReference type="PROSITE" id="PS51257">
    <property type="entry name" value="PROKAR_LIPOPROTEIN"/>
    <property type="match status" value="1"/>
</dbReference>
<protein>
    <submittedName>
        <fullName evidence="3">VCBS repeat-containing protein</fullName>
    </submittedName>
</protein>
<sequence>MPPVARSVLSLLLVLVAILSLAACGGGGGSKGVSIVDPAPYYTGVKTAAALSVANAEGLATSAYAGGTLGTAVVMQKAAAGKAAATRREIPVRQTAKVVNASLRRMQIPRAARKLVEARGAKGGKGVAKVETFQLAGDDGGYATYSIDVNQSDRTFAGTVTYNGYASGGLTLNGKTDILGTFDENYQGFTRLTLSFKELSMSIGGDVYTLIGSLSWGYTPATSGDSLTVNMVLVDSGKTYWFKDYRLADTYGADYLTQTLTGRYYDPEIGYVDLSTPTSLVIYYGKNWPAAGSVKCSGGQSAWVGMQFESQNYSVFVDLDNDQVVDWQARHAVDSAPDVNMPPIADAGVDQSVTQGATVTLDGSASFDPNNDQLTYYWNVDSYPQGGYPQLSGTNTATASFTPVVPGNYVLRLTVSDGNYASSYDTVTVTVTQPQPSDPNLLQLNWQYGLMGTSIGQAGLISVDLDGDGTPEIVSSASAGGFGANSLWYVLQRTSSGDYQQLWRSKGYGSTVVKLFLADLTGDGKDDIVVALANGTIEVYSAGATPQLVRTITTANGLCAVAVADLEGDGTKEIITSDGTKLYVYAAQSGALKWSLATGGGTSLAVGNVDADAALEIVTTTYGGKGYVIDGVTKAISWEYLNGFGSKVALGDLDGDGMLEIVGASSWYKITVFDADRSTPVWEIATSLDIAALLVADADGDGIPEIVYGDGQWGEVHAVDARTRTERWAVANPQHGVSGLALSDLDRDGKKELLWGAGGSSTGADYLYVADPLTGTLKWQSVHVDGPLSAVAVGDVDDDGEDEIVMVSFESESGYAEGVIHIFNARSHALEFRQKLGITDWMGVRSVKIGDVDGDGKTEFVVATGNIYDGVIRVYNGATHLLKKQSAGYNGNFFTALAIGDVDGDGKVEIVAGQGIEHTGATGSYLLVLDGATLAEKWRSVDTGASWSGIYDVKLADLNGDGVKEIIASCSGTSRLMVYDGVSHDLKLLIQHPARALEVADVDGNGTKELLVGRNDGKVDVFSGATLQLERTVNTTSTAPVDALQVADLAGDGSLEWLVASGGVLTVIDGAGGLKWKSGDLSANLGWYNHMGVKDCDGDGKKEIYLGSNLSLYQFK</sequence>
<gene>
    <name evidence="3" type="ORF">KP005_15100</name>
</gene>
<dbReference type="EMBL" id="CP076724">
    <property type="protein sequence ID" value="QWV96671.1"/>
    <property type="molecule type" value="Genomic_DNA"/>
</dbReference>
<dbReference type="CDD" id="cd00146">
    <property type="entry name" value="PKD"/>
    <property type="match status" value="1"/>
</dbReference>
<dbReference type="Pfam" id="PF13517">
    <property type="entry name" value="FG-GAP_3"/>
    <property type="match status" value="3"/>
</dbReference>
<evidence type="ECO:0000313" key="4">
    <source>
        <dbReference type="Proteomes" id="UP000683493"/>
    </source>
</evidence>
<dbReference type="Proteomes" id="UP000683493">
    <property type="component" value="Chromosome"/>
</dbReference>
<dbReference type="Pfam" id="PF22352">
    <property type="entry name" value="K319L-like_PKD"/>
    <property type="match status" value="1"/>
</dbReference>
<dbReference type="InterPro" id="IPR013517">
    <property type="entry name" value="FG-GAP"/>
</dbReference>
<name>A0ABX8JHR5_9BACT</name>
<accession>A0ABX8JHR5</accession>
<evidence type="ECO:0000259" key="2">
    <source>
        <dbReference type="SMART" id="SM00089"/>
    </source>
</evidence>
<dbReference type="SMART" id="SM00089">
    <property type="entry name" value="PKD"/>
    <property type="match status" value="1"/>
</dbReference>
<feature type="domain" description="PKD/Chitinase" evidence="2">
    <location>
        <begin position="344"/>
        <end position="434"/>
    </location>
</feature>
<keyword evidence="4" id="KW-1185">Reference proteome</keyword>
<proteinExistence type="predicted"/>
<dbReference type="InterPro" id="IPR022409">
    <property type="entry name" value="PKD/Chitinase_dom"/>
</dbReference>
<evidence type="ECO:0000256" key="1">
    <source>
        <dbReference type="SAM" id="SignalP"/>
    </source>
</evidence>
<evidence type="ECO:0000313" key="3">
    <source>
        <dbReference type="EMBL" id="QWV96671.1"/>
    </source>
</evidence>
<feature type="signal peptide" evidence="1">
    <location>
        <begin position="1"/>
        <end position="22"/>
    </location>
</feature>
<reference evidence="3 4" key="1">
    <citation type="submission" date="2021-06" db="EMBL/GenBank/DDBJ databases">
        <title>Gemonas diversity in paddy soil.</title>
        <authorList>
            <person name="Liu G."/>
        </authorList>
    </citation>
    <scope>NUCLEOTIDE SEQUENCE [LARGE SCALE GENOMIC DNA]</scope>
    <source>
        <strain evidence="3 4">RG29</strain>
    </source>
</reference>
<dbReference type="PANTHER" id="PTHR46580">
    <property type="entry name" value="SENSOR KINASE-RELATED"/>
    <property type="match status" value="1"/>
</dbReference>
<keyword evidence="1" id="KW-0732">Signal</keyword>
<dbReference type="PANTHER" id="PTHR46580:SF4">
    <property type="entry name" value="ATP_GTP-BINDING PROTEIN"/>
    <property type="match status" value="1"/>
</dbReference>